<dbReference type="CDD" id="cd02136">
    <property type="entry name" value="PnbA_NfnB-like"/>
    <property type="match status" value="1"/>
</dbReference>
<dbReference type="Gene3D" id="3.40.109.10">
    <property type="entry name" value="NADH Oxidase"/>
    <property type="match status" value="1"/>
</dbReference>
<dbReference type="PANTHER" id="PTHR23026:SF123">
    <property type="entry name" value="NAD(P)H NITROREDUCTASE RV3131-RELATED"/>
    <property type="match status" value="1"/>
</dbReference>
<dbReference type="PANTHER" id="PTHR23026">
    <property type="entry name" value="NADPH NITROREDUCTASE"/>
    <property type="match status" value="1"/>
</dbReference>
<gene>
    <name evidence="2" type="ORF">H206_01233</name>
</gene>
<dbReference type="Pfam" id="PF00881">
    <property type="entry name" value="Nitroreductase"/>
    <property type="match status" value="1"/>
</dbReference>
<sequence length="180" mass="20296">MTDHKNMKQHIQQAIKERRSIREFSEKPVEQELLHEIISAGIWAPSGLNNQPWRFVTIQDEGLSVRLAALTHYSHIVEAAPALIAVYLDQEKMYDSVKDHQAAGACIQNMLLAAHELGLGAVWLGQILKKKQQVNDILQLSDQYDLMAIVALGYPLHRSQQSRRLPLADFILHEFGGTAP</sequence>
<accession>A0A3S3U6M5</accession>
<organism evidence="2 3">
    <name type="scientific">Candidatus Electrothrix aarhusensis</name>
    <dbReference type="NCBI Taxonomy" id="1859131"/>
    <lineage>
        <taxon>Bacteria</taxon>
        <taxon>Pseudomonadati</taxon>
        <taxon>Thermodesulfobacteriota</taxon>
        <taxon>Desulfobulbia</taxon>
        <taxon>Desulfobulbales</taxon>
        <taxon>Desulfobulbaceae</taxon>
        <taxon>Candidatus Electrothrix</taxon>
    </lineage>
</organism>
<dbReference type="InterPro" id="IPR050627">
    <property type="entry name" value="Nitroreductase/BluB"/>
</dbReference>
<dbReference type="Proteomes" id="UP000287853">
    <property type="component" value="Unassembled WGS sequence"/>
</dbReference>
<evidence type="ECO:0000313" key="3">
    <source>
        <dbReference type="Proteomes" id="UP000287853"/>
    </source>
</evidence>
<dbReference type="InterPro" id="IPR029479">
    <property type="entry name" value="Nitroreductase"/>
</dbReference>
<protein>
    <submittedName>
        <fullName evidence="2">Nitroreductase</fullName>
    </submittedName>
</protein>
<keyword evidence="3" id="KW-1185">Reference proteome</keyword>
<comment type="caution">
    <text evidence="2">The sequence shown here is derived from an EMBL/GenBank/DDBJ whole genome shotgun (WGS) entry which is preliminary data.</text>
</comment>
<name>A0A3S3U6M5_9BACT</name>
<reference evidence="2 3" key="1">
    <citation type="submission" date="2017-01" db="EMBL/GenBank/DDBJ databases">
        <title>The cable genome- insights into the physiology and evolution of filamentous bacteria capable of sulfide oxidation via long distance electron transfer.</title>
        <authorList>
            <person name="Schreiber L."/>
            <person name="Bjerg J.T."/>
            <person name="Boggild A."/>
            <person name="Van De Vossenberg J."/>
            <person name="Meysman F."/>
            <person name="Nielsen L.P."/>
            <person name="Schramm A."/>
            <person name="Kjeldsen K.U."/>
        </authorList>
    </citation>
    <scope>NUCLEOTIDE SEQUENCE [LARGE SCALE GENOMIC DNA]</scope>
    <source>
        <strain evidence="2">MCF</strain>
    </source>
</reference>
<evidence type="ECO:0000313" key="2">
    <source>
        <dbReference type="EMBL" id="RWX44914.1"/>
    </source>
</evidence>
<dbReference type="GO" id="GO:0016491">
    <property type="term" value="F:oxidoreductase activity"/>
    <property type="evidence" value="ECO:0007669"/>
    <property type="project" value="InterPro"/>
</dbReference>
<dbReference type="InterPro" id="IPR000415">
    <property type="entry name" value="Nitroreductase-like"/>
</dbReference>
<feature type="domain" description="Nitroreductase" evidence="1">
    <location>
        <begin position="71"/>
        <end position="154"/>
    </location>
</feature>
<dbReference type="SUPFAM" id="SSF55469">
    <property type="entry name" value="FMN-dependent nitroreductase-like"/>
    <property type="match status" value="1"/>
</dbReference>
<proteinExistence type="predicted"/>
<dbReference type="AlphaFoldDB" id="A0A3S3U6M5"/>
<dbReference type="EMBL" id="MTKO01000086">
    <property type="protein sequence ID" value="RWX44914.1"/>
    <property type="molecule type" value="Genomic_DNA"/>
</dbReference>
<evidence type="ECO:0000259" key="1">
    <source>
        <dbReference type="Pfam" id="PF00881"/>
    </source>
</evidence>